<comment type="catalytic activity">
    <reaction evidence="7 8">
        <text>L-glutamyl-tRNA(Gln) + L-glutamine + ATP + H2O = L-glutaminyl-tRNA(Gln) + L-glutamate + ADP + phosphate + H(+)</text>
        <dbReference type="Rhea" id="RHEA:17521"/>
        <dbReference type="Rhea" id="RHEA-COMP:9681"/>
        <dbReference type="Rhea" id="RHEA-COMP:9684"/>
        <dbReference type="ChEBI" id="CHEBI:15377"/>
        <dbReference type="ChEBI" id="CHEBI:15378"/>
        <dbReference type="ChEBI" id="CHEBI:29985"/>
        <dbReference type="ChEBI" id="CHEBI:30616"/>
        <dbReference type="ChEBI" id="CHEBI:43474"/>
        <dbReference type="ChEBI" id="CHEBI:58359"/>
        <dbReference type="ChEBI" id="CHEBI:78520"/>
        <dbReference type="ChEBI" id="CHEBI:78521"/>
        <dbReference type="ChEBI" id="CHEBI:456216"/>
        <dbReference type="EC" id="6.3.5.7"/>
    </reaction>
</comment>
<evidence type="ECO:0000256" key="3">
    <source>
        <dbReference type="ARBA" id="ARBA00022741"/>
    </source>
</evidence>
<evidence type="ECO:0000256" key="4">
    <source>
        <dbReference type="ARBA" id="ARBA00022840"/>
    </source>
</evidence>
<dbReference type="OrthoDB" id="9811471at2"/>
<dbReference type="EMBL" id="VULR01000020">
    <property type="protein sequence ID" value="MSS44246.1"/>
    <property type="molecule type" value="Genomic_DNA"/>
</dbReference>
<organism evidence="10 11">
    <name type="scientific">Anaerosalibacter bizertensis</name>
    <dbReference type="NCBI Taxonomy" id="932217"/>
    <lineage>
        <taxon>Bacteria</taxon>
        <taxon>Bacillati</taxon>
        <taxon>Bacillota</taxon>
        <taxon>Tissierellia</taxon>
        <taxon>Tissierellales</taxon>
        <taxon>Sporanaerobacteraceae</taxon>
        <taxon>Anaerosalibacter</taxon>
    </lineage>
</organism>
<name>A0A844FK30_9FIRM</name>
<dbReference type="HAMAP" id="MF_00120">
    <property type="entry name" value="GatA"/>
    <property type="match status" value="1"/>
</dbReference>
<dbReference type="GO" id="GO:0006412">
    <property type="term" value="P:translation"/>
    <property type="evidence" value="ECO:0007669"/>
    <property type="project" value="UniProtKB-UniRule"/>
</dbReference>
<keyword evidence="3 8" id="KW-0547">Nucleotide-binding</keyword>
<evidence type="ECO:0000256" key="8">
    <source>
        <dbReference type="HAMAP-Rule" id="MF_00120"/>
    </source>
</evidence>
<protein>
    <recommendedName>
        <fullName evidence="8">Glutamyl-tRNA(Gln) amidotransferase subunit A</fullName>
        <shortName evidence="8">Glu-ADT subunit A</shortName>
        <ecNumber evidence="8">6.3.5.7</ecNumber>
    </recommendedName>
</protein>
<dbReference type="RefSeq" id="WP_154484919.1">
    <property type="nucleotide sequence ID" value="NZ_VULR01000020.1"/>
</dbReference>
<comment type="function">
    <text evidence="6 8">Allows the formation of correctly charged Gln-tRNA(Gln) through the transamidation of misacylated Glu-tRNA(Gln) in organisms which lack glutaminyl-tRNA synthetase. The reaction takes place in the presence of glutamine and ATP through an activated gamma-phospho-Glu-tRNA(Gln).</text>
</comment>
<dbReference type="InterPro" id="IPR036928">
    <property type="entry name" value="AS_sf"/>
</dbReference>
<feature type="active site" description="Acyl-ester intermediate" evidence="8">
    <location>
        <position position="178"/>
    </location>
</feature>
<dbReference type="SUPFAM" id="SSF75304">
    <property type="entry name" value="Amidase signature (AS) enzymes"/>
    <property type="match status" value="1"/>
</dbReference>
<keyword evidence="4 8" id="KW-0067">ATP-binding</keyword>
<evidence type="ECO:0000256" key="7">
    <source>
        <dbReference type="ARBA" id="ARBA00047407"/>
    </source>
</evidence>
<dbReference type="Gene3D" id="3.90.1300.10">
    <property type="entry name" value="Amidase signature (AS) domain"/>
    <property type="match status" value="1"/>
</dbReference>
<dbReference type="EC" id="6.3.5.7" evidence="8"/>
<feature type="active site" description="Charge relay system" evidence="8">
    <location>
        <position position="154"/>
    </location>
</feature>
<dbReference type="NCBIfam" id="TIGR00132">
    <property type="entry name" value="gatA"/>
    <property type="match status" value="1"/>
</dbReference>
<dbReference type="GO" id="GO:0030956">
    <property type="term" value="C:glutamyl-tRNA(Gln) amidotransferase complex"/>
    <property type="evidence" value="ECO:0007669"/>
    <property type="project" value="InterPro"/>
</dbReference>
<keyword evidence="5 8" id="KW-0648">Protein biosynthesis</keyword>
<comment type="caution">
    <text evidence="10">The sequence shown here is derived from an EMBL/GenBank/DDBJ whole genome shotgun (WGS) entry which is preliminary data.</text>
</comment>
<comment type="subunit">
    <text evidence="8">Heterotrimer of A, B and C subunits.</text>
</comment>
<dbReference type="AlphaFoldDB" id="A0A844FK30"/>
<dbReference type="Pfam" id="PF01425">
    <property type="entry name" value="Amidase"/>
    <property type="match status" value="1"/>
</dbReference>
<dbReference type="GO" id="GO:0005524">
    <property type="term" value="F:ATP binding"/>
    <property type="evidence" value="ECO:0007669"/>
    <property type="project" value="UniProtKB-KW"/>
</dbReference>
<dbReference type="PANTHER" id="PTHR11895:SF151">
    <property type="entry name" value="GLUTAMYL-TRNA(GLN) AMIDOTRANSFERASE SUBUNIT A"/>
    <property type="match status" value="1"/>
</dbReference>
<feature type="active site" description="Charge relay system" evidence="8">
    <location>
        <position position="79"/>
    </location>
</feature>
<dbReference type="GO" id="GO:0050567">
    <property type="term" value="F:glutaminyl-tRNA synthase (glutamine-hydrolyzing) activity"/>
    <property type="evidence" value="ECO:0007669"/>
    <property type="project" value="UniProtKB-UniRule"/>
</dbReference>
<gene>
    <name evidence="8 10" type="primary">gatA</name>
    <name evidence="10" type="ORF">FYJ27_11070</name>
</gene>
<proteinExistence type="inferred from homology"/>
<evidence type="ECO:0000259" key="9">
    <source>
        <dbReference type="Pfam" id="PF01425"/>
    </source>
</evidence>
<evidence type="ECO:0000313" key="10">
    <source>
        <dbReference type="EMBL" id="MSS44246.1"/>
    </source>
</evidence>
<dbReference type="PANTHER" id="PTHR11895">
    <property type="entry name" value="TRANSAMIDASE"/>
    <property type="match status" value="1"/>
</dbReference>
<dbReference type="PROSITE" id="PS00571">
    <property type="entry name" value="AMIDASES"/>
    <property type="match status" value="1"/>
</dbReference>
<keyword evidence="10" id="KW-0808">Transferase</keyword>
<reference evidence="10 11" key="1">
    <citation type="submission" date="2019-08" db="EMBL/GenBank/DDBJ databases">
        <title>In-depth cultivation of the pig gut microbiome towards novel bacterial diversity and tailored functional studies.</title>
        <authorList>
            <person name="Wylensek D."/>
            <person name="Hitch T.C.A."/>
            <person name="Clavel T."/>
        </authorList>
    </citation>
    <scope>NUCLEOTIDE SEQUENCE [LARGE SCALE GENOMIC DNA]</scope>
    <source>
        <strain evidence="10 11">Med78-601-WT-4W-RMD-3</strain>
    </source>
</reference>
<dbReference type="InterPro" id="IPR023631">
    <property type="entry name" value="Amidase_dom"/>
</dbReference>
<keyword evidence="2 8" id="KW-0436">Ligase</keyword>
<evidence type="ECO:0000256" key="1">
    <source>
        <dbReference type="ARBA" id="ARBA00008069"/>
    </source>
</evidence>
<dbReference type="GO" id="GO:0016740">
    <property type="term" value="F:transferase activity"/>
    <property type="evidence" value="ECO:0007669"/>
    <property type="project" value="UniProtKB-KW"/>
</dbReference>
<comment type="similarity">
    <text evidence="1 8">Belongs to the amidase family. GatA subfamily.</text>
</comment>
<dbReference type="InterPro" id="IPR004412">
    <property type="entry name" value="GatA"/>
</dbReference>
<feature type="domain" description="Amidase" evidence="9">
    <location>
        <begin position="24"/>
        <end position="466"/>
    </location>
</feature>
<dbReference type="InterPro" id="IPR000120">
    <property type="entry name" value="Amidase"/>
</dbReference>
<dbReference type="Proteomes" id="UP000462760">
    <property type="component" value="Unassembled WGS sequence"/>
</dbReference>
<accession>A0A844FK30</accession>
<evidence type="ECO:0000256" key="5">
    <source>
        <dbReference type="ARBA" id="ARBA00022917"/>
    </source>
</evidence>
<dbReference type="InterPro" id="IPR020556">
    <property type="entry name" value="Amidase_CS"/>
</dbReference>
<evidence type="ECO:0000256" key="6">
    <source>
        <dbReference type="ARBA" id="ARBA00025295"/>
    </source>
</evidence>
<evidence type="ECO:0000313" key="11">
    <source>
        <dbReference type="Proteomes" id="UP000462760"/>
    </source>
</evidence>
<evidence type="ECO:0000256" key="2">
    <source>
        <dbReference type="ARBA" id="ARBA00022598"/>
    </source>
</evidence>
<sequence>MDLINLSATELKRKILNKEISSKEVVECYLNRIEEVEDKIDAFITLNKDEALKAAEEVDRKIQNGEEVGMLSGIPIAIKDNISTKGLKTTCGSKMLENYIPPYDATVIENIRKEDGIIIGKTNMDEFAMGSSTETSYFKTTKNPYDLNKVPGGSSGGSAAAVAACDVPLALGSETGGSIRQPSSFCGVVGIKPTYGLVSRYGVVSYASSLDQVGPFAKNVEDAALLLNVLAGYDKKDSTSISREKVDYTKRLKEDIKGMKIGLPKEYFTEYVDEKVKNQVLEAVEVLKDLGAEVEEISLPHTEYALACYYIIANGEASSNLSRFDGVNFGYRSAEYSNLEELYKNSRSEGFGEEVKRRIMVGTYVLSSGYYDAYYRKAQEVRTLIKNDFDKAFEKYDIILAPTSPILPFNIGEKIDDPLAMYMSDILTVSVNLAGACALSVPCGYVDGLPVGLQIIGNEFEEEKILRLAYNYEKNRGIDMKIPSLRSEENGL</sequence>